<evidence type="ECO:0000256" key="1">
    <source>
        <dbReference type="SAM" id="MobiDB-lite"/>
    </source>
</evidence>
<dbReference type="EMBL" id="BSUM01000001">
    <property type="protein sequence ID" value="GMA30796.1"/>
    <property type="molecule type" value="Genomic_DNA"/>
</dbReference>
<dbReference type="RefSeq" id="WP_284249546.1">
    <property type="nucleotide sequence ID" value="NZ_BSUM01000001.1"/>
</dbReference>
<dbReference type="Proteomes" id="UP001157161">
    <property type="component" value="Unassembled WGS sequence"/>
</dbReference>
<dbReference type="AlphaFoldDB" id="A0AA37XCY9"/>
<feature type="compositionally biased region" description="Acidic residues" evidence="1">
    <location>
        <begin position="187"/>
        <end position="199"/>
    </location>
</feature>
<organism evidence="2 3">
    <name type="scientific">Litorihabitans aurantiacus</name>
    <dbReference type="NCBI Taxonomy" id="1930061"/>
    <lineage>
        <taxon>Bacteria</taxon>
        <taxon>Bacillati</taxon>
        <taxon>Actinomycetota</taxon>
        <taxon>Actinomycetes</taxon>
        <taxon>Micrococcales</taxon>
        <taxon>Beutenbergiaceae</taxon>
        <taxon>Litorihabitans</taxon>
    </lineage>
</organism>
<keyword evidence="3" id="KW-1185">Reference proteome</keyword>
<reference evidence="2" key="1">
    <citation type="journal article" date="2014" name="Int. J. Syst. Evol. Microbiol.">
        <title>Complete genome sequence of Corynebacterium casei LMG S-19264T (=DSM 44701T), isolated from a smear-ripened cheese.</title>
        <authorList>
            <consortium name="US DOE Joint Genome Institute (JGI-PGF)"/>
            <person name="Walter F."/>
            <person name="Albersmeier A."/>
            <person name="Kalinowski J."/>
            <person name="Ruckert C."/>
        </authorList>
    </citation>
    <scope>NUCLEOTIDE SEQUENCE</scope>
    <source>
        <strain evidence="2">NBRC 112290</strain>
    </source>
</reference>
<name>A0AA37XCY9_9MICO</name>
<gene>
    <name evidence="2" type="ORF">GCM10025875_07880</name>
</gene>
<sequence length="207" mass="22180">MSSGPRDVVAALYELPPEEFVAARAREVAALRASGDEVGAARLRKVAKPTVAACWVNTLHRHWPDELEQLLALGADLRAATLARDRAELMRLDRARRLRADGLVSLLWHHGEEQAASGLRPPSNETLTRVLETLTAAVMDPEVADVVRAGTCARTVVHEGFTLVTALMAVDERPAGPTVTLLPAPDGDPDGDSDDDTAEDTSPRAPS</sequence>
<evidence type="ECO:0000313" key="3">
    <source>
        <dbReference type="Proteomes" id="UP001157161"/>
    </source>
</evidence>
<evidence type="ECO:0000313" key="2">
    <source>
        <dbReference type="EMBL" id="GMA30796.1"/>
    </source>
</evidence>
<protein>
    <submittedName>
        <fullName evidence="2">Uncharacterized protein</fullName>
    </submittedName>
</protein>
<proteinExistence type="predicted"/>
<comment type="caution">
    <text evidence="2">The sequence shown here is derived from an EMBL/GenBank/DDBJ whole genome shotgun (WGS) entry which is preliminary data.</text>
</comment>
<accession>A0AA37XCY9</accession>
<reference evidence="2" key="2">
    <citation type="submission" date="2023-02" db="EMBL/GenBank/DDBJ databases">
        <authorList>
            <person name="Sun Q."/>
            <person name="Mori K."/>
        </authorList>
    </citation>
    <scope>NUCLEOTIDE SEQUENCE</scope>
    <source>
        <strain evidence="2">NBRC 112290</strain>
    </source>
</reference>
<feature type="region of interest" description="Disordered" evidence="1">
    <location>
        <begin position="174"/>
        <end position="207"/>
    </location>
</feature>